<dbReference type="InterPro" id="IPR041916">
    <property type="entry name" value="Anti_sigma_zinc_sf"/>
</dbReference>
<keyword evidence="3" id="KW-1185">Reference proteome</keyword>
<sequence>MHCDQIGLLLSEFVDDRLPPAQRAEVVEHLRQCPHCQQDVEHLQALADMTEHWVDAPVPNWQPVSPFSTAPTKKPWMSWLSLAFSVSAFALVFSQANLQMNDQGFHLSFGQPATPALDVAALEKRLDLFEQQQQINVSNQLTAWEITQQESNQKVLTTMLAYSREQQRRDLAQFVDYWETVRAEDQVQQGQVFNRLIDTQQQSRSELRALKAAVLTTTTPSEDL</sequence>
<organism evidence="2 3">
    <name type="scientific">Permianibacter aggregans</name>
    <dbReference type="NCBI Taxonomy" id="1510150"/>
    <lineage>
        <taxon>Bacteria</taxon>
        <taxon>Pseudomonadati</taxon>
        <taxon>Pseudomonadota</taxon>
        <taxon>Gammaproteobacteria</taxon>
        <taxon>Pseudomonadales</taxon>
        <taxon>Pseudomonadaceae</taxon>
        <taxon>Permianibacter</taxon>
    </lineage>
</organism>
<dbReference type="Proteomes" id="UP000295375">
    <property type="component" value="Unassembled WGS sequence"/>
</dbReference>
<gene>
    <name evidence="2" type="ORF">EV696_102376</name>
</gene>
<dbReference type="RefSeq" id="WP_133588080.1">
    <property type="nucleotide sequence ID" value="NZ_CP037953.1"/>
</dbReference>
<dbReference type="OrthoDB" id="8374021at2"/>
<protein>
    <submittedName>
        <fullName evidence="2">Putative zinc finger protein</fullName>
    </submittedName>
</protein>
<comment type="caution">
    <text evidence="2">The sequence shown here is derived from an EMBL/GenBank/DDBJ whole genome shotgun (WGS) entry which is preliminary data.</text>
</comment>
<evidence type="ECO:0000313" key="3">
    <source>
        <dbReference type="Proteomes" id="UP000295375"/>
    </source>
</evidence>
<evidence type="ECO:0000259" key="1">
    <source>
        <dbReference type="Pfam" id="PF13490"/>
    </source>
</evidence>
<feature type="domain" description="Putative zinc-finger" evidence="1">
    <location>
        <begin position="3"/>
        <end position="37"/>
    </location>
</feature>
<reference evidence="2 3" key="1">
    <citation type="submission" date="2019-03" db="EMBL/GenBank/DDBJ databases">
        <title>Genomic Encyclopedia of Type Strains, Phase IV (KMG-IV): sequencing the most valuable type-strain genomes for metagenomic binning, comparative biology and taxonomic classification.</title>
        <authorList>
            <person name="Goeker M."/>
        </authorList>
    </citation>
    <scope>NUCLEOTIDE SEQUENCE [LARGE SCALE GENOMIC DNA]</scope>
    <source>
        <strain evidence="2 3">DSM 103792</strain>
    </source>
</reference>
<dbReference type="Pfam" id="PF13490">
    <property type="entry name" value="zf-HC2"/>
    <property type="match status" value="1"/>
</dbReference>
<accession>A0A4R6UXN8</accession>
<proteinExistence type="predicted"/>
<dbReference type="EMBL" id="SNYM01000002">
    <property type="protein sequence ID" value="TDQ50693.1"/>
    <property type="molecule type" value="Genomic_DNA"/>
</dbReference>
<name>A0A4R6UXN8_9GAMM</name>
<dbReference type="InterPro" id="IPR027383">
    <property type="entry name" value="Znf_put"/>
</dbReference>
<dbReference type="Gene3D" id="1.10.10.1320">
    <property type="entry name" value="Anti-sigma factor, zinc-finger domain"/>
    <property type="match status" value="1"/>
</dbReference>
<evidence type="ECO:0000313" key="2">
    <source>
        <dbReference type="EMBL" id="TDQ50693.1"/>
    </source>
</evidence>
<dbReference type="AlphaFoldDB" id="A0A4R6UXN8"/>